<dbReference type="SMART" id="SM00382">
    <property type="entry name" value="AAA"/>
    <property type="match status" value="1"/>
</dbReference>
<evidence type="ECO:0000256" key="7">
    <source>
        <dbReference type="ARBA" id="ARBA00022840"/>
    </source>
</evidence>
<dbReference type="CDD" id="cd00009">
    <property type="entry name" value="AAA"/>
    <property type="match status" value="1"/>
</dbReference>
<dbReference type="Pfam" id="PF25361">
    <property type="entry name" value="AAA_lid_RFC1"/>
    <property type="match status" value="1"/>
</dbReference>
<reference evidence="13 14" key="1">
    <citation type="submission" date="2018-11" db="EMBL/GenBank/DDBJ databases">
        <title>Genome sequence of Apiotrichum porosum DSM 27194.</title>
        <authorList>
            <person name="Aliyu H."/>
            <person name="Gorte O."/>
            <person name="Ochsenreither K."/>
        </authorList>
    </citation>
    <scope>NUCLEOTIDE SEQUENCE [LARGE SCALE GENOMIC DNA]</scope>
    <source>
        <strain evidence="13 14">DSM 27194</strain>
    </source>
</reference>
<comment type="similarity">
    <text evidence="2 10">Belongs to the activator 1 large subunit family.</text>
</comment>
<dbReference type="GeneID" id="39593736"/>
<dbReference type="GO" id="GO:0003689">
    <property type="term" value="F:DNA clamp loader activity"/>
    <property type="evidence" value="ECO:0007669"/>
    <property type="project" value="UniProtKB-UniRule"/>
</dbReference>
<organism evidence="13 14">
    <name type="scientific">Apiotrichum porosum</name>
    <dbReference type="NCBI Taxonomy" id="105984"/>
    <lineage>
        <taxon>Eukaryota</taxon>
        <taxon>Fungi</taxon>
        <taxon>Dikarya</taxon>
        <taxon>Basidiomycota</taxon>
        <taxon>Agaricomycotina</taxon>
        <taxon>Tremellomycetes</taxon>
        <taxon>Trichosporonales</taxon>
        <taxon>Trichosporonaceae</taxon>
        <taxon>Apiotrichum</taxon>
    </lineage>
</organism>
<keyword evidence="5 10" id="KW-0235">DNA replication</keyword>
<dbReference type="GO" id="GO:0006281">
    <property type="term" value="P:DNA repair"/>
    <property type="evidence" value="ECO:0007669"/>
    <property type="project" value="InterPro"/>
</dbReference>
<sequence>MPASPSKGRGSSPAKPSQDKPKTTKKKDDKPAGADIRSFFGGGSQPKKPAPPPKAKGTDDEPIEIDLSDDEPVKTKPAAPKPKAAATTSKHFPAAAASSSKRAISIESSPEPTPVKKAPAKPTASASKAASTSKAAASSSKPASSSKSAAKVPTKRKTPLSDDDEDDTPVKPKKRVVKRSVSESSDSEYEKPKPAARKAAPKGRKPLVSSDSDSEEEEEIEVKPKKKAPAKAPAKPKAAPKTTPKAAAAKGKAKAKKDDDDEGEEEEKKPKVNWAAIAASRAAGPRAPGSKVIPDGQPGALAGLTLVFTGELESLGRDDAIELAKRYMAKVTGAPSGKTSYVVVGENAGQSKLDKIKKTGTPTITEDEFLDLIATRTGVLDDKQKAAVAKADKKVMDDARELELREKEAEKLRKRKEAALEGTGLATKKITPVSAQLWTTKYAPQTVKEICGNKGQVEKLGIWLNDWSKYYSSGFKKPGKDGGGLYRAVLISGPPGIGKTTSAHLMAKAAGYTPIELNASDARSKKLIENATNIDNTSLDGFFQGKGMQSTTVADVHVGKRTCLIMDEVDGMSAGDRGGVGAMNALIKKTKLAEDEASAEHHLEPSLQEAAEIRSRILSILHREKLKVPTNVVDQLVGGAGSDIRQVLNMLSTFKLGKSEMDFDEGKEILKVNEKNTIMTPFTITEKLTGPYAFSRTNKQTLGEKMELFFHDISFVPLFIQEHYAKTNPALVGNLDGPDRTLKHLELLSKAADSISDGDIVDRMIHGSEQHWSLLPFHAVTSAIIPSSSIYGPIRQDNKGGGGGWGPSFPQWLGQNSKQGKLGRQLTDIQIRMRLCVSGGRDEIRQQYMPLLANKIVLPLTGKNGADAIDGVIETMDEYYLTKDDWDAFVELGVDTMKEDDILKKIPTATKSAFTRTYNKMDHHVAFHKGDMFAASKKKIADTGPAPDNDEVFEEEDAPPPEDEDEAVDEDVNDYTKDKLIKAVKPKGKGKAKK</sequence>
<evidence type="ECO:0000256" key="4">
    <source>
        <dbReference type="ARBA" id="ARBA00022553"/>
    </source>
</evidence>
<dbReference type="InterPro" id="IPR001357">
    <property type="entry name" value="BRCT_dom"/>
</dbReference>
<evidence type="ECO:0000256" key="6">
    <source>
        <dbReference type="ARBA" id="ARBA00022741"/>
    </source>
</evidence>
<dbReference type="InterPro" id="IPR027417">
    <property type="entry name" value="P-loop_NTPase"/>
</dbReference>
<dbReference type="GO" id="GO:0005524">
    <property type="term" value="F:ATP binding"/>
    <property type="evidence" value="ECO:0007669"/>
    <property type="project" value="UniProtKB-UniRule"/>
</dbReference>
<feature type="compositionally biased region" description="Low complexity" evidence="11">
    <location>
        <begin position="275"/>
        <end position="290"/>
    </location>
</feature>
<feature type="compositionally biased region" description="Basic residues" evidence="11">
    <location>
        <begin position="194"/>
        <end position="205"/>
    </location>
</feature>
<dbReference type="GO" id="GO:0005634">
    <property type="term" value="C:nucleus"/>
    <property type="evidence" value="ECO:0007669"/>
    <property type="project" value="UniProtKB-SubCell"/>
</dbReference>
<dbReference type="AlphaFoldDB" id="A0A427XNW5"/>
<evidence type="ECO:0000313" key="14">
    <source>
        <dbReference type="Proteomes" id="UP000279236"/>
    </source>
</evidence>
<feature type="region of interest" description="Disordered" evidence="11">
    <location>
        <begin position="940"/>
        <end position="980"/>
    </location>
</feature>
<name>A0A427XNW5_9TREE</name>
<dbReference type="Pfam" id="PF00004">
    <property type="entry name" value="AAA"/>
    <property type="match status" value="1"/>
</dbReference>
<dbReference type="SMART" id="SM00292">
    <property type="entry name" value="BRCT"/>
    <property type="match status" value="1"/>
</dbReference>
<dbReference type="GO" id="GO:0006271">
    <property type="term" value="P:DNA strand elongation involved in DNA replication"/>
    <property type="evidence" value="ECO:0007669"/>
    <property type="project" value="UniProtKB-ARBA"/>
</dbReference>
<dbReference type="Gene3D" id="1.20.272.10">
    <property type="match status" value="1"/>
</dbReference>
<evidence type="ECO:0000256" key="3">
    <source>
        <dbReference type="ARBA" id="ARBA00020401"/>
    </source>
</evidence>
<dbReference type="PIRSF" id="PIRSF036578">
    <property type="entry name" value="RFC1"/>
    <property type="match status" value="1"/>
</dbReference>
<dbReference type="InterPro" id="IPR012178">
    <property type="entry name" value="RFC1"/>
</dbReference>
<dbReference type="FunFam" id="3.40.50.300:FF:000395">
    <property type="entry name" value="Replication factor C subunit 1"/>
    <property type="match status" value="1"/>
</dbReference>
<dbReference type="Pfam" id="PF00533">
    <property type="entry name" value="BRCT"/>
    <property type="match status" value="1"/>
</dbReference>
<dbReference type="RefSeq" id="XP_028475558.1">
    <property type="nucleotide sequence ID" value="XM_028624486.1"/>
</dbReference>
<keyword evidence="4" id="KW-0597">Phosphoprotein</keyword>
<feature type="compositionally biased region" description="Low complexity" evidence="11">
    <location>
        <begin position="230"/>
        <end position="250"/>
    </location>
</feature>
<evidence type="ECO:0000313" key="13">
    <source>
        <dbReference type="EMBL" id="RSH80611.1"/>
    </source>
</evidence>
<accession>A0A427XNW5</accession>
<evidence type="ECO:0000256" key="2">
    <source>
        <dbReference type="ARBA" id="ARBA00006116"/>
    </source>
</evidence>
<feature type="compositionally biased region" description="Basic and acidic residues" evidence="11">
    <location>
        <begin position="17"/>
        <end position="32"/>
    </location>
</feature>
<comment type="subcellular location">
    <subcellularLocation>
        <location evidence="1 10">Nucleus</location>
    </subcellularLocation>
</comment>
<dbReference type="SUPFAM" id="SSF48019">
    <property type="entry name" value="post-AAA+ oligomerization domain-like"/>
    <property type="match status" value="1"/>
</dbReference>
<dbReference type="PANTHER" id="PTHR23389:SF6">
    <property type="entry name" value="REPLICATION FACTOR C SUBUNIT 1"/>
    <property type="match status" value="1"/>
</dbReference>
<dbReference type="InterPro" id="IPR036420">
    <property type="entry name" value="BRCT_dom_sf"/>
</dbReference>
<dbReference type="OrthoDB" id="446168at2759"/>
<feature type="compositionally biased region" description="Acidic residues" evidence="11">
    <location>
        <begin position="948"/>
        <end position="973"/>
    </location>
</feature>
<dbReference type="InterPro" id="IPR003959">
    <property type="entry name" value="ATPase_AAA_core"/>
</dbReference>
<keyword evidence="14" id="KW-1185">Reference proteome</keyword>
<dbReference type="FunFam" id="1.20.272.10:FF:000005">
    <property type="entry name" value="Replication factor C subunit 1"/>
    <property type="match status" value="1"/>
</dbReference>
<keyword evidence="6 10" id="KW-0547">Nucleotide-binding</keyword>
<feature type="region of interest" description="Disordered" evidence="11">
    <location>
        <begin position="1"/>
        <end position="296"/>
    </location>
</feature>
<evidence type="ECO:0000256" key="8">
    <source>
        <dbReference type="ARBA" id="ARBA00023125"/>
    </source>
</evidence>
<protein>
    <recommendedName>
        <fullName evidence="3 10">Replication factor C subunit 1</fullName>
    </recommendedName>
</protein>
<dbReference type="InterPro" id="IPR003593">
    <property type="entry name" value="AAA+_ATPase"/>
</dbReference>
<evidence type="ECO:0000256" key="9">
    <source>
        <dbReference type="ARBA" id="ARBA00023242"/>
    </source>
</evidence>
<dbReference type="Gene3D" id="3.40.50.10190">
    <property type="entry name" value="BRCT domain"/>
    <property type="match status" value="1"/>
</dbReference>
<evidence type="ECO:0000256" key="5">
    <source>
        <dbReference type="ARBA" id="ARBA00022705"/>
    </source>
</evidence>
<keyword evidence="8" id="KW-0238">DNA-binding</keyword>
<dbReference type="InterPro" id="IPR008921">
    <property type="entry name" value="DNA_pol3_clamp-load_cplx_C"/>
</dbReference>
<evidence type="ECO:0000256" key="1">
    <source>
        <dbReference type="ARBA" id="ARBA00004123"/>
    </source>
</evidence>
<dbReference type="Pfam" id="PF08519">
    <property type="entry name" value="RFC1"/>
    <property type="match status" value="1"/>
</dbReference>
<keyword evidence="7 10" id="KW-0067">ATP-binding</keyword>
<dbReference type="Proteomes" id="UP000279236">
    <property type="component" value="Unassembled WGS sequence"/>
</dbReference>
<evidence type="ECO:0000259" key="12">
    <source>
        <dbReference type="PROSITE" id="PS50172"/>
    </source>
</evidence>
<evidence type="ECO:0000256" key="10">
    <source>
        <dbReference type="PIRNR" id="PIRNR036578"/>
    </source>
</evidence>
<dbReference type="InterPro" id="IPR013725">
    <property type="entry name" value="DNA_replication_fac_RFC1_C"/>
</dbReference>
<dbReference type="EMBL" id="RSCE01000008">
    <property type="protein sequence ID" value="RSH80611.1"/>
    <property type="molecule type" value="Genomic_DNA"/>
</dbReference>
<dbReference type="SUPFAM" id="SSF52540">
    <property type="entry name" value="P-loop containing nucleoside triphosphate hydrolases"/>
    <property type="match status" value="1"/>
</dbReference>
<dbReference type="Gene3D" id="1.10.8.60">
    <property type="match status" value="1"/>
</dbReference>
<gene>
    <name evidence="13" type="ORF">EHS24_009193</name>
</gene>
<dbReference type="FunFam" id="1.10.8.60:FF:000021">
    <property type="entry name" value="Replication factor C subunit 1"/>
    <property type="match status" value="1"/>
</dbReference>
<comment type="caution">
    <text evidence="13">The sequence shown here is derived from an EMBL/GenBank/DDBJ whole genome shotgun (WGS) entry which is preliminary data.</text>
</comment>
<dbReference type="PROSITE" id="PS50172">
    <property type="entry name" value="BRCT"/>
    <property type="match status" value="1"/>
</dbReference>
<proteinExistence type="inferred from homology"/>
<dbReference type="PANTHER" id="PTHR23389">
    <property type="entry name" value="CHROMOSOME TRANSMISSION FIDELITY FACTOR 18"/>
    <property type="match status" value="1"/>
</dbReference>
<dbReference type="FunFam" id="3.40.50.10190:FF:000001">
    <property type="entry name" value="Replication factor C subunit 1"/>
    <property type="match status" value="1"/>
</dbReference>
<dbReference type="GO" id="GO:0016887">
    <property type="term" value="F:ATP hydrolysis activity"/>
    <property type="evidence" value="ECO:0007669"/>
    <property type="project" value="InterPro"/>
</dbReference>
<keyword evidence="9 10" id="KW-0539">Nucleus</keyword>
<dbReference type="Gene3D" id="3.40.50.300">
    <property type="entry name" value="P-loop containing nucleotide triphosphate hydrolases"/>
    <property type="match status" value="1"/>
</dbReference>
<dbReference type="GO" id="GO:0003677">
    <property type="term" value="F:DNA binding"/>
    <property type="evidence" value="ECO:0007669"/>
    <property type="project" value="UniProtKB-KW"/>
</dbReference>
<dbReference type="STRING" id="105984.A0A427XNW5"/>
<feature type="domain" description="BRCT" evidence="12">
    <location>
        <begin position="296"/>
        <end position="376"/>
    </location>
</feature>
<evidence type="ECO:0000256" key="11">
    <source>
        <dbReference type="SAM" id="MobiDB-lite"/>
    </source>
</evidence>
<dbReference type="GO" id="GO:0005663">
    <property type="term" value="C:DNA replication factor C complex"/>
    <property type="evidence" value="ECO:0007669"/>
    <property type="project" value="InterPro"/>
</dbReference>
<feature type="compositionally biased region" description="Low complexity" evidence="11">
    <location>
        <begin position="75"/>
        <end position="152"/>
    </location>
</feature>
<dbReference type="SUPFAM" id="SSF52113">
    <property type="entry name" value="BRCT domain"/>
    <property type="match status" value="1"/>
</dbReference>
<feature type="compositionally biased region" description="Acidic residues" evidence="11">
    <location>
        <begin position="60"/>
        <end position="70"/>
    </location>
</feature>